<keyword evidence="3" id="KW-0175">Coiled coil</keyword>
<evidence type="ECO:0000256" key="3">
    <source>
        <dbReference type="SAM" id="Coils"/>
    </source>
</evidence>
<evidence type="ECO:0000256" key="2">
    <source>
        <dbReference type="ARBA" id="ARBA00022729"/>
    </source>
</evidence>
<dbReference type="GO" id="GO:0050821">
    <property type="term" value="P:protein stabilization"/>
    <property type="evidence" value="ECO:0007669"/>
    <property type="project" value="TreeGrafter"/>
</dbReference>
<name>A0A517M811_9BACT</name>
<evidence type="ECO:0000256" key="4">
    <source>
        <dbReference type="SAM" id="SignalP"/>
    </source>
</evidence>
<evidence type="ECO:0000313" key="6">
    <source>
        <dbReference type="Proteomes" id="UP000319557"/>
    </source>
</evidence>
<sequence precursor="true">MRITKATTIILGTLLSIAMVPALASAQQAAGGKIAVIDVAFIFKNSDAIKSEVAQIENSMKAYEQEMANVRKSMQKEAELLKTYKPGSPEYAGQEEKLAGMESKVKLETIRKRKELADAEARIYFDNYQKIRAVVKQVSEYNGIDLVLRYNSEEMELEKQDSVLRGVMKGVVYHSPKLDLTQMVMQAMGTKVATR</sequence>
<reference evidence="5 6" key="1">
    <citation type="submission" date="2019-02" db="EMBL/GenBank/DDBJ databases">
        <title>Deep-cultivation of Planctomycetes and their phenomic and genomic characterization uncovers novel biology.</title>
        <authorList>
            <person name="Wiegand S."/>
            <person name="Jogler M."/>
            <person name="Boedeker C."/>
            <person name="Pinto D."/>
            <person name="Vollmers J."/>
            <person name="Rivas-Marin E."/>
            <person name="Kohn T."/>
            <person name="Peeters S.H."/>
            <person name="Heuer A."/>
            <person name="Rast P."/>
            <person name="Oberbeckmann S."/>
            <person name="Bunk B."/>
            <person name="Jeske O."/>
            <person name="Meyerdierks A."/>
            <person name="Storesund J.E."/>
            <person name="Kallscheuer N."/>
            <person name="Luecker S."/>
            <person name="Lage O.M."/>
            <person name="Pohl T."/>
            <person name="Merkel B.J."/>
            <person name="Hornburger P."/>
            <person name="Mueller R.-W."/>
            <person name="Bruemmer F."/>
            <person name="Labrenz M."/>
            <person name="Spormann A.M."/>
            <person name="Op den Camp H."/>
            <person name="Overmann J."/>
            <person name="Amann R."/>
            <person name="Jetten M.S.M."/>
            <person name="Mascher T."/>
            <person name="Medema M.H."/>
            <person name="Devos D.P."/>
            <person name="Kaster A.-K."/>
            <person name="Ovreas L."/>
            <person name="Rohde M."/>
            <person name="Galperin M.Y."/>
            <person name="Jogler C."/>
        </authorList>
    </citation>
    <scope>NUCLEOTIDE SEQUENCE [LARGE SCALE GENOMIC DNA]</scope>
    <source>
        <strain evidence="5 6">EC9</strain>
    </source>
</reference>
<dbReference type="AlphaFoldDB" id="A0A517M811"/>
<organism evidence="5 6">
    <name type="scientific">Rosistilla ulvae</name>
    <dbReference type="NCBI Taxonomy" id="1930277"/>
    <lineage>
        <taxon>Bacteria</taxon>
        <taxon>Pseudomonadati</taxon>
        <taxon>Planctomycetota</taxon>
        <taxon>Planctomycetia</taxon>
        <taxon>Pirellulales</taxon>
        <taxon>Pirellulaceae</taxon>
        <taxon>Rosistilla</taxon>
    </lineage>
</organism>
<keyword evidence="6" id="KW-1185">Reference proteome</keyword>
<dbReference type="RefSeq" id="WP_246105869.1">
    <property type="nucleotide sequence ID" value="NZ_CP036261.1"/>
</dbReference>
<dbReference type="GO" id="GO:0051082">
    <property type="term" value="F:unfolded protein binding"/>
    <property type="evidence" value="ECO:0007669"/>
    <property type="project" value="InterPro"/>
</dbReference>
<accession>A0A517M811</accession>
<dbReference type="InterPro" id="IPR005632">
    <property type="entry name" value="Chaperone_Skp"/>
</dbReference>
<dbReference type="EMBL" id="CP036261">
    <property type="protein sequence ID" value="QDS91022.1"/>
    <property type="molecule type" value="Genomic_DNA"/>
</dbReference>
<gene>
    <name evidence="5" type="ORF">EC9_52410</name>
</gene>
<dbReference type="SUPFAM" id="SSF111384">
    <property type="entry name" value="OmpH-like"/>
    <property type="match status" value="1"/>
</dbReference>
<feature type="coiled-coil region" evidence="3">
    <location>
        <begin position="46"/>
        <end position="80"/>
    </location>
</feature>
<dbReference type="Pfam" id="PF03938">
    <property type="entry name" value="OmpH"/>
    <property type="match status" value="1"/>
</dbReference>
<feature type="chain" id="PRO_5022119347" evidence="4">
    <location>
        <begin position="25"/>
        <end position="195"/>
    </location>
</feature>
<dbReference type="KEGG" id="ruv:EC9_52410"/>
<dbReference type="PANTHER" id="PTHR35089">
    <property type="entry name" value="CHAPERONE PROTEIN SKP"/>
    <property type="match status" value="1"/>
</dbReference>
<dbReference type="InterPro" id="IPR024930">
    <property type="entry name" value="Skp_dom_sf"/>
</dbReference>
<keyword evidence="2 4" id="KW-0732">Signal</keyword>
<dbReference type="SMART" id="SM00935">
    <property type="entry name" value="OmpH"/>
    <property type="match status" value="1"/>
</dbReference>
<dbReference type="PANTHER" id="PTHR35089:SF1">
    <property type="entry name" value="CHAPERONE PROTEIN SKP"/>
    <property type="match status" value="1"/>
</dbReference>
<feature type="signal peptide" evidence="4">
    <location>
        <begin position="1"/>
        <end position="24"/>
    </location>
</feature>
<dbReference type="Gene3D" id="3.30.910.20">
    <property type="entry name" value="Skp domain"/>
    <property type="match status" value="1"/>
</dbReference>
<dbReference type="Proteomes" id="UP000319557">
    <property type="component" value="Chromosome"/>
</dbReference>
<proteinExistence type="inferred from homology"/>
<comment type="similarity">
    <text evidence="1">Belongs to the Skp family.</text>
</comment>
<protein>
    <submittedName>
        <fullName evidence="5">Periplasmic chaperone</fullName>
    </submittedName>
</protein>
<evidence type="ECO:0000313" key="5">
    <source>
        <dbReference type="EMBL" id="QDS91022.1"/>
    </source>
</evidence>
<evidence type="ECO:0000256" key="1">
    <source>
        <dbReference type="ARBA" id="ARBA00009091"/>
    </source>
</evidence>
<dbReference type="GO" id="GO:0005829">
    <property type="term" value="C:cytosol"/>
    <property type="evidence" value="ECO:0007669"/>
    <property type="project" value="TreeGrafter"/>
</dbReference>